<gene>
    <name evidence="7" type="ORF">ELE36_05210</name>
</gene>
<dbReference type="PRINTS" id="PR00834">
    <property type="entry name" value="PROTEASES2C"/>
</dbReference>
<keyword evidence="3" id="KW-0378">Hydrolase</keyword>
<keyword evidence="2 7" id="KW-0645">Protease</keyword>
<dbReference type="FunFam" id="2.40.10.10:FF:000001">
    <property type="entry name" value="Periplasmic serine protease DegS"/>
    <property type="match status" value="1"/>
</dbReference>
<dbReference type="Pfam" id="PF13180">
    <property type="entry name" value="PDZ_2"/>
    <property type="match status" value="1"/>
</dbReference>
<proteinExistence type="inferred from homology"/>
<dbReference type="SUPFAM" id="SSF50156">
    <property type="entry name" value="PDZ domain-like"/>
    <property type="match status" value="1"/>
</dbReference>
<dbReference type="Pfam" id="PF13365">
    <property type="entry name" value="Trypsin_2"/>
    <property type="match status" value="1"/>
</dbReference>
<keyword evidence="4" id="KW-0720">Serine protease</keyword>
<feature type="region of interest" description="Disordered" evidence="5">
    <location>
        <begin position="54"/>
        <end position="83"/>
    </location>
</feature>
<keyword evidence="8" id="KW-1185">Reference proteome</keyword>
<dbReference type="RefSeq" id="WP_129832075.1">
    <property type="nucleotide sequence ID" value="NZ_CP035704.1"/>
</dbReference>
<dbReference type="AlphaFoldDB" id="A0A411HH34"/>
<feature type="domain" description="PDZ" evidence="6">
    <location>
        <begin position="308"/>
        <end position="389"/>
    </location>
</feature>
<accession>A0A411HH34</accession>
<dbReference type="EMBL" id="CP035704">
    <property type="protein sequence ID" value="QBB69815.1"/>
    <property type="molecule type" value="Genomic_DNA"/>
</dbReference>
<evidence type="ECO:0000256" key="4">
    <source>
        <dbReference type="ARBA" id="ARBA00022825"/>
    </source>
</evidence>
<dbReference type="SMART" id="SM00228">
    <property type="entry name" value="PDZ"/>
    <property type="match status" value="1"/>
</dbReference>
<evidence type="ECO:0000256" key="3">
    <source>
        <dbReference type="ARBA" id="ARBA00022801"/>
    </source>
</evidence>
<evidence type="ECO:0000256" key="1">
    <source>
        <dbReference type="ARBA" id="ARBA00010541"/>
    </source>
</evidence>
<organism evidence="7 8">
    <name type="scientific">Pseudolysobacter antarcticus</name>
    <dbReference type="NCBI Taxonomy" id="2511995"/>
    <lineage>
        <taxon>Bacteria</taxon>
        <taxon>Pseudomonadati</taxon>
        <taxon>Pseudomonadota</taxon>
        <taxon>Gammaproteobacteria</taxon>
        <taxon>Lysobacterales</taxon>
        <taxon>Rhodanobacteraceae</taxon>
        <taxon>Pseudolysobacter</taxon>
    </lineage>
</organism>
<evidence type="ECO:0000313" key="8">
    <source>
        <dbReference type="Proteomes" id="UP000291562"/>
    </source>
</evidence>
<dbReference type="PANTHER" id="PTHR43343">
    <property type="entry name" value="PEPTIDASE S12"/>
    <property type="match status" value="1"/>
</dbReference>
<dbReference type="OrthoDB" id="9758917at2"/>
<protein>
    <submittedName>
        <fullName evidence="7">Trypsin-like serine protease</fullName>
    </submittedName>
</protein>
<dbReference type="Proteomes" id="UP000291562">
    <property type="component" value="Chromosome"/>
</dbReference>
<dbReference type="InterPro" id="IPR036034">
    <property type="entry name" value="PDZ_sf"/>
</dbReference>
<dbReference type="GO" id="GO:0006508">
    <property type="term" value="P:proteolysis"/>
    <property type="evidence" value="ECO:0007669"/>
    <property type="project" value="UniProtKB-KW"/>
</dbReference>
<dbReference type="Gene3D" id="2.30.42.10">
    <property type="match status" value="1"/>
</dbReference>
<sequence length="411" mass="42998">MKAPVRTALFLLQFIVLGLALAYVVNQFWPNAAEQVRGRLGTKPVTSAQSANVAAATSAQADATRAHNSRNPQSSTDDGGRASYADAVSHAAPSVVNIYANKVVPIRRGYISPQIQRMFGGGVVGPIEKGRQRSLGSGVIFRADGYVLTNNHVIADADDIQVLLYDGRVAQAHVIGTDTDTDLAVLKIDASNLPAIVIADQAPANVGDVALAIGNPFGFGKTVTMGIVSATGRQLVQNPYEDFIQTDAAINSGNSGGALVNAYGELIGINTAVFRQNGGAEGFGFAIPVTTAKWVLDQIIANGRVIRGWLGIEYDDVKVPINSGLPAAASGVDVVDMYADGPAVKAGLRVHDILLKLNDEPIVGQNELRNREAHIAPGTKIKIEGLHEGGIPFSAELTLMQRPAVSAPAGG</sequence>
<evidence type="ECO:0000256" key="5">
    <source>
        <dbReference type="SAM" id="MobiDB-lite"/>
    </source>
</evidence>
<feature type="compositionally biased region" description="Low complexity" evidence="5">
    <location>
        <begin position="54"/>
        <end position="63"/>
    </location>
</feature>
<evidence type="ECO:0000259" key="6">
    <source>
        <dbReference type="SMART" id="SM00228"/>
    </source>
</evidence>
<dbReference type="GO" id="GO:0004252">
    <property type="term" value="F:serine-type endopeptidase activity"/>
    <property type="evidence" value="ECO:0007669"/>
    <property type="project" value="InterPro"/>
</dbReference>
<dbReference type="InterPro" id="IPR001478">
    <property type="entry name" value="PDZ"/>
</dbReference>
<dbReference type="SUPFAM" id="SSF50494">
    <property type="entry name" value="Trypsin-like serine proteases"/>
    <property type="match status" value="1"/>
</dbReference>
<dbReference type="InterPro" id="IPR051201">
    <property type="entry name" value="Chloro_Bact_Ser_Proteases"/>
</dbReference>
<evidence type="ECO:0000313" key="7">
    <source>
        <dbReference type="EMBL" id="QBB69815.1"/>
    </source>
</evidence>
<reference evidence="7 8" key="1">
    <citation type="submission" date="2019-01" db="EMBL/GenBank/DDBJ databases">
        <title>Pseudolysobacter antarctica gen. nov., sp. nov., isolated from Fildes Peninsula, Antarctica.</title>
        <authorList>
            <person name="Wei Z."/>
            <person name="Peng F."/>
        </authorList>
    </citation>
    <scope>NUCLEOTIDE SEQUENCE [LARGE SCALE GENOMIC DNA]</scope>
    <source>
        <strain evidence="7 8">AQ6-296</strain>
    </source>
</reference>
<dbReference type="Gene3D" id="2.40.10.120">
    <property type="match status" value="1"/>
</dbReference>
<dbReference type="InterPro" id="IPR001940">
    <property type="entry name" value="Peptidase_S1C"/>
</dbReference>
<evidence type="ECO:0000256" key="2">
    <source>
        <dbReference type="ARBA" id="ARBA00022670"/>
    </source>
</evidence>
<name>A0A411HH34_9GAMM</name>
<dbReference type="KEGG" id="xbc:ELE36_05210"/>
<comment type="similarity">
    <text evidence="1">Belongs to the peptidase S1C family.</text>
</comment>
<dbReference type="PANTHER" id="PTHR43343:SF3">
    <property type="entry name" value="PROTEASE DO-LIKE 8, CHLOROPLASTIC"/>
    <property type="match status" value="1"/>
</dbReference>
<dbReference type="InterPro" id="IPR009003">
    <property type="entry name" value="Peptidase_S1_PA"/>
</dbReference>